<dbReference type="InterPro" id="IPR011109">
    <property type="entry name" value="DNA_bind_recombinase_dom"/>
</dbReference>
<accession>A0A3Q9G358</accession>
<sequence>MRYIYRRFLEDATNADIIRECEALGYEAYWGGRFTNATLKLILRQERYTGNTLL</sequence>
<dbReference type="Pfam" id="PF07508">
    <property type="entry name" value="Recombinase"/>
    <property type="match status" value="1"/>
</dbReference>
<dbReference type="EMBL" id="CP034593">
    <property type="protein sequence ID" value="AZQ77894.1"/>
    <property type="molecule type" value="Genomic_DNA"/>
</dbReference>
<dbReference type="GO" id="GO:0003677">
    <property type="term" value="F:DNA binding"/>
    <property type="evidence" value="ECO:0007669"/>
    <property type="project" value="InterPro"/>
</dbReference>
<dbReference type="Proteomes" id="UP000280344">
    <property type="component" value="Chromosome"/>
</dbReference>
<evidence type="ECO:0000313" key="3">
    <source>
        <dbReference type="Proteomes" id="UP000280344"/>
    </source>
</evidence>
<evidence type="ECO:0000313" key="2">
    <source>
        <dbReference type="EMBL" id="AZQ77894.1"/>
    </source>
</evidence>
<keyword evidence="3" id="KW-1185">Reference proteome</keyword>
<feature type="domain" description="Recombinase" evidence="1">
    <location>
        <begin position="2"/>
        <end position="51"/>
    </location>
</feature>
<evidence type="ECO:0000259" key="1">
    <source>
        <dbReference type="Pfam" id="PF07508"/>
    </source>
</evidence>
<dbReference type="OrthoDB" id="9804620at2"/>
<proteinExistence type="predicted"/>
<organism evidence="2 3">
    <name type="scientific">Flaviflexus ciconiae</name>
    <dbReference type="NCBI Taxonomy" id="2496867"/>
    <lineage>
        <taxon>Bacteria</taxon>
        <taxon>Bacillati</taxon>
        <taxon>Actinomycetota</taxon>
        <taxon>Actinomycetes</taxon>
        <taxon>Actinomycetales</taxon>
        <taxon>Actinomycetaceae</taxon>
        <taxon>Flaviflexus</taxon>
    </lineage>
</organism>
<protein>
    <recommendedName>
        <fullName evidence="1">Recombinase domain-containing protein</fullName>
    </recommendedName>
</protein>
<gene>
    <name evidence="2" type="ORF">EJ997_11665</name>
</gene>
<name>A0A3Q9G358_9ACTO</name>
<dbReference type="AlphaFoldDB" id="A0A3Q9G358"/>
<reference evidence="2 3" key="1">
    <citation type="submission" date="2018-12" db="EMBL/GenBank/DDBJ databases">
        <title>Complete genome sequence of Flaviflexus sp. H23T48.</title>
        <authorList>
            <person name="Bae J.-W."/>
            <person name="Lee J.-Y."/>
        </authorList>
    </citation>
    <scope>NUCLEOTIDE SEQUENCE [LARGE SCALE GENOMIC DNA]</scope>
    <source>
        <strain evidence="2 3">H23T48</strain>
    </source>
</reference>
<dbReference type="RefSeq" id="WP_126704696.1">
    <property type="nucleotide sequence ID" value="NZ_CP034593.1"/>
</dbReference>
<dbReference type="GO" id="GO:0000150">
    <property type="term" value="F:DNA strand exchange activity"/>
    <property type="evidence" value="ECO:0007669"/>
    <property type="project" value="InterPro"/>
</dbReference>
<dbReference type="KEGG" id="flh:EJ997_11665"/>